<reference evidence="1 2" key="1">
    <citation type="journal article" date="2024" name="Chem. Sci.">
        <title>Discovery of megapolipeptins by genome mining of a Burkholderiales bacteria collection.</title>
        <authorList>
            <person name="Paulo B.S."/>
            <person name="Recchia M.J.J."/>
            <person name="Lee S."/>
            <person name="Fergusson C.H."/>
            <person name="Romanowski S.B."/>
            <person name="Hernandez A."/>
            <person name="Krull N."/>
            <person name="Liu D.Y."/>
            <person name="Cavanagh H."/>
            <person name="Bos A."/>
            <person name="Gray C.A."/>
            <person name="Murphy B.T."/>
            <person name="Linington R.G."/>
            <person name="Eustaquio A.S."/>
        </authorList>
    </citation>
    <scope>NUCLEOTIDE SEQUENCE [LARGE SCALE GENOMIC DNA]</scope>
    <source>
        <strain evidence="1 2">RL17-374-BIF-D</strain>
    </source>
</reference>
<evidence type="ECO:0000313" key="2">
    <source>
        <dbReference type="Proteomes" id="UP001629462"/>
    </source>
</evidence>
<evidence type="ECO:0000313" key="1">
    <source>
        <dbReference type="EMBL" id="MFM0518296.1"/>
    </source>
</evidence>
<dbReference type="RefSeq" id="WP_408161341.1">
    <property type="nucleotide sequence ID" value="NZ_JAQQDB010000010.1"/>
</dbReference>
<comment type="caution">
    <text evidence="1">The sequence shown here is derived from an EMBL/GenBank/DDBJ whole genome shotgun (WGS) entry which is preliminary data.</text>
</comment>
<organism evidence="1 2">
    <name type="scientific">Caballeronia jiangsuensis</name>
    <dbReference type="NCBI Taxonomy" id="1458357"/>
    <lineage>
        <taxon>Bacteria</taxon>
        <taxon>Pseudomonadati</taxon>
        <taxon>Pseudomonadota</taxon>
        <taxon>Betaproteobacteria</taxon>
        <taxon>Burkholderiales</taxon>
        <taxon>Burkholderiaceae</taxon>
        <taxon>Caballeronia</taxon>
    </lineage>
</organism>
<gene>
    <name evidence="1" type="ORF">PQR08_12765</name>
</gene>
<protein>
    <submittedName>
        <fullName evidence="1">Uncharacterized protein</fullName>
    </submittedName>
</protein>
<dbReference type="Proteomes" id="UP001629462">
    <property type="component" value="Unassembled WGS sequence"/>
</dbReference>
<sequence length="263" mass="30073">MPNLSGVEFATMDPALRLEFKRTRLDIKVLAREQGASSGKFDLFERLNTYGEPLSPQELRNCVLVSLNPKRFRWLKALAENQNFRSCTLLSETQIAEKYDMDLALRFIVLRDVNPSEIGDVHEFLRDRMELIAVDDAFDEEGEAKKFSEVFEFLDGKTQGNIFRHWSERLGAFRGGFSLAAFEGLGLALSRHWDQLAGIKESIQVQQLVEALWKSDAYRNSFSGLRARERMARVTPIAEALVTDLTTEAEPRKPVSKRTRVKK</sequence>
<name>A0ABW9CI95_9BURK</name>
<accession>A0ABW9CI95</accession>
<dbReference type="EMBL" id="JAQQDB010000010">
    <property type="protein sequence ID" value="MFM0518296.1"/>
    <property type="molecule type" value="Genomic_DNA"/>
</dbReference>
<proteinExistence type="predicted"/>
<keyword evidence="2" id="KW-1185">Reference proteome</keyword>